<dbReference type="InterPro" id="IPR008972">
    <property type="entry name" value="Cupredoxin"/>
</dbReference>
<dbReference type="InterPro" id="IPR034282">
    <property type="entry name" value="CuRO_2_CopA"/>
</dbReference>
<keyword evidence="9" id="KW-1185">Reference proteome</keyword>
<dbReference type="PROSITE" id="PS00079">
    <property type="entry name" value="MULTICOPPER_OXIDASE1"/>
    <property type="match status" value="2"/>
</dbReference>
<accession>A0A3G8XIH6</accession>
<organism evidence="8 9">
    <name type="scientific">Kaistella carnis</name>
    <dbReference type="NCBI Taxonomy" id="1241979"/>
    <lineage>
        <taxon>Bacteria</taxon>
        <taxon>Pseudomonadati</taxon>
        <taxon>Bacteroidota</taxon>
        <taxon>Flavobacteriia</taxon>
        <taxon>Flavobacteriales</taxon>
        <taxon>Weeksellaceae</taxon>
        <taxon>Chryseobacterium group</taxon>
        <taxon>Kaistella</taxon>
    </lineage>
</organism>
<gene>
    <name evidence="8" type="ORF">EIB73_08880</name>
</gene>
<protein>
    <submittedName>
        <fullName evidence="8">Copper oxidase</fullName>
    </submittedName>
</protein>
<dbReference type="Gene3D" id="2.60.40.420">
    <property type="entry name" value="Cupredoxins - blue copper proteins"/>
    <property type="match status" value="3"/>
</dbReference>
<dbReference type="GO" id="GO:0016491">
    <property type="term" value="F:oxidoreductase activity"/>
    <property type="evidence" value="ECO:0007669"/>
    <property type="project" value="UniProtKB-KW"/>
</dbReference>
<dbReference type="Pfam" id="PF00394">
    <property type="entry name" value="Cu-oxidase"/>
    <property type="match status" value="1"/>
</dbReference>
<dbReference type="AlphaFoldDB" id="A0A3G8XIH6"/>
<evidence type="ECO:0000259" key="5">
    <source>
        <dbReference type="Pfam" id="PF00394"/>
    </source>
</evidence>
<feature type="chain" id="PRO_5018123968" evidence="4">
    <location>
        <begin position="26"/>
        <end position="840"/>
    </location>
</feature>
<evidence type="ECO:0000256" key="3">
    <source>
        <dbReference type="ARBA" id="ARBA00023008"/>
    </source>
</evidence>
<evidence type="ECO:0000313" key="9">
    <source>
        <dbReference type="Proteomes" id="UP000270185"/>
    </source>
</evidence>
<dbReference type="InterPro" id="IPR045087">
    <property type="entry name" value="Cu-oxidase_fam"/>
</dbReference>
<dbReference type="OrthoDB" id="9757546at2"/>
<reference evidence="9" key="1">
    <citation type="submission" date="2018-11" db="EMBL/GenBank/DDBJ databases">
        <title>Proposal to divide the Flavobacteriaceae and reorganize its genera based on Amino Acid Identity values calculated from whole genome sequences.</title>
        <authorList>
            <person name="Nicholson A.C."/>
            <person name="Gulvik C.A."/>
            <person name="Whitney A.M."/>
            <person name="Humrighouse B.W."/>
            <person name="Bell M."/>
            <person name="Holmes B."/>
            <person name="Steigerwalt A.G."/>
            <person name="Villarma A."/>
            <person name="Sheth M."/>
            <person name="Batra D."/>
            <person name="Pryor J."/>
            <person name="Bernardet J.-F."/>
            <person name="Hugo C."/>
            <person name="Kampfer P."/>
            <person name="Newman J.D."/>
            <person name="McQuiston J.R."/>
        </authorList>
    </citation>
    <scope>NUCLEOTIDE SEQUENCE [LARGE SCALE GENOMIC DNA]</scope>
    <source>
        <strain evidence="9">G0081</strain>
    </source>
</reference>
<dbReference type="InterPro" id="IPR001117">
    <property type="entry name" value="Cu-oxidase_2nd"/>
</dbReference>
<evidence type="ECO:0000313" key="8">
    <source>
        <dbReference type="EMBL" id="AZI33285.1"/>
    </source>
</evidence>
<sequence length="840" mass="96409">MKNKIPNFFKLCTLLFLVVSVQGFSQDHTMHVEKKETAKEDGNGKISFGGKTVRYDLYVKDTLVNFSGKPARAISTNGKLQAPTLYFKEGDTAEIYLHNQLKENTGLHWHGVILSNEMDGVPYLTTKEVKPGETHLYKFRISQNGTYWYHSHEGTQEQIGMNGILVFQKRDGQPDKKFDADIPVLLGEWTDENPKQIMRRLHMDQGDYWSVKKGTVQSYSEAAKVGHFGTKLLNEWKRMEAMDVSDVYYNNFLINGKISSDYKNLKAGDKVHLRVVNGGSSSYFWLNYGGGKFTVIGNDGNEVEPVEVDRLIVGVSETYDIVVTIPENKSFEFRATSEDRQGHASLYLGDGEKIGAPNLPKLMLFEGMKMMNGMMEMSGDMKPMTMTMGNQMMDMNEVMYPEIPESQRMQTMKHMNEMMGMKEKSSDMEMDHSKMDHGAMDMKADMNKDSKERDHSKMDYSEMKMDADKEVDHSKMDHSKMDMNSDMKMKDDKMDHSMHDISSTDQKSIKRLNYNMLKSPFKTVLPDDNVKELNFTLEGNMRNYLWTLDNKTVAESDKILIKKGQVVRITLYNNSMMRHPMHLHGHDFRLINSKGEYSPLKNVVDMAPMETNTIEFAANQDGDWFFHCHILYHMMGGMGKVFEYENSAPNPQLPNKEAAYRKFLKTNQMISTKAMLDVASNKLHFENMTMVGARWMNVNEFHSNYKFDHYEGSVKVGRFLGKYQWAMPYVGFRTQKTHDLAKTWFGQNVMPENENVAIAGIRYILPFLVTADANVDHNGKVRLELGREGIPISPRIRGSFAVNSDKEFDFGLKYIVQKWVSISTNYDSEFGFGAGLTFMY</sequence>
<keyword evidence="3" id="KW-0186">Copper</keyword>
<dbReference type="InterPro" id="IPR034279">
    <property type="entry name" value="CuRO_3_CopA"/>
</dbReference>
<feature type="domain" description="Plastocyanin-like" evidence="7">
    <location>
        <begin position="60"/>
        <end position="170"/>
    </location>
</feature>
<dbReference type="InterPro" id="IPR033138">
    <property type="entry name" value="Cu_oxidase_CS"/>
</dbReference>
<dbReference type="CDD" id="cd13896">
    <property type="entry name" value="CuRO_3_CopA"/>
    <property type="match status" value="1"/>
</dbReference>
<dbReference type="InterPro" id="IPR011706">
    <property type="entry name" value="Cu-oxidase_C"/>
</dbReference>
<evidence type="ECO:0000259" key="6">
    <source>
        <dbReference type="Pfam" id="PF07731"/>
    </source>
</evidence>
<dbReference type="Proteomes" id="UP000270185">
    <property type="component" value="Chromosome"/>
</dbReference>
<feature type="domain" description="Plastocyanin-like" evidence="6">
    <location>
        <begin position="534"/>
        <end position="646"/>
    </location>
</feature>
<proteinExistence type="predicted"/>
<dbReference type="PANTHER" id="PTHR11709">
    <property type="entry name" value="MULTI-COPPER OXIDASE"/>
    <property type="match status" value="1"/>
</dbReference>
<dbReference type="Pfam" id="PF07732">
    <property type="entry name" value="Cu-oxidase_3"/>
    <property type="match status" value="1"/>
</dbReference>
<dbReference type="CDD" id="cd13874">
    <property type="entry name" value="CuRO_2_CopA"/>
    <property type="match status" value="1"/>
</dbReference>
<feature type="signal peptide" evidence="4">
    <location>
        <begin position="1"/>
        <end position="25"/>
    </location>
</feature>
<dbReference type="GO" id="GO:0005507">
    <property type="term" value="F:copper ion binding"/>
    <property type="evidence" value="ECO:0007669"/>
    <property type="project" value="InterPro"/>
</dbReference>
<dbReference type="InterPro" id="IPR002355">
    <property type="entry name" value="Cu_oxidase_Cu_BS"/>
</dbReference>
<feature type="domain" description="Plastocyanin-like" evidence="5">
    <location>
        <begin position="249"/>
        <end position="339"/>
    </location>
</feature>
<dbReference type="SUPFAM" id="SSF49503">
    <property type="entry name" value="Cupredoxins"/>
    <property type="match status" value="3"/>
</dbReference>
<evidence type="ECO:0000259" key="7">
    <source>
        <dbReference type="Pfam" id="PF07732"/>
    </source>
</evidence>
<dbReference type="Pfam" id="PF07731">
    <property type="entry name" value="Cu-oxidase_2"/>
    <property type="match status" value="1"/>
</dbReference>
<dbReference type="InterPro" id="IPR011707">
    <property type="entry name" value="Cu-oxidase-like_N"/>
</dbReference>
<name>A0A3G8XIH6_9FLAO</name>
<dbReference type="PROSITE" id="PS00080">
    <property type="entry name" value="MULTICOPPER_OXIDASE2"/>
    <property type="match status" value="1"/>
</dbReference>
<keyword evidence="4" id="KW-0732">Signal</keyword>
<keyword evidence="2" id="KW-0560">Oxidoreductase</keyword>
<evidence type="ECO:0000256" key="4">
    <source>
        <dbReference type="SAM" id="SignalP"/>
    </source>
</evidence>
<evidence type="ECO:0000256" key="2">
    <source>
        <dbReference type="ARBA" id="ARBA00023002"/>
    </source>
</evidence>
<dbReference type="EMBL" id="CP034159">
    <property type="protein sequence ID" value="AZI33285.1"/>
    <property type="molecule type" value="Genomic_DNA"/>
</dbReference>
<keyword evidence="1" id="KW-0479">Metal-binding</keyword>
<dbReference type="KEGG" id="ccas:EIB73_08880"/>
<dbReference type="PANTHER" id="PTHR11709:SF394">
    <property type="entry name" value="FI03373P-RELATED"/>
    <property type="match status" value="1"/>
</dbReference>
<evidence type="ECO:0000256" key="1">
    <source>
        <dbReference type="ARBA" id="ARBA00022723"/>
    </source>
</evidence>